<keyword evidence="1" id="KW-0472">Membrane</keyword>
<evidence type="ECO:0000313" key="4">
    <source>
        <dbReference type="WBParaSite" id="GPUH_0000454101-mRNA-1"/>
    </source>
</evidence>
<dbReference type="Proteomes" id="UP000271098">
    <property type="component" value="Unassembled WGS sequence"/>
</dbReference>
<dbReference type="AlphaFoldDB" id="A0A183D743"/>
<dbReference type="EMBL" id="UYRT01008651">
    <property type="protein sequence ID" value="VDK45640.1"/>
    <property type="molecule type" value="Genomic_DNA"/>
</dbReference>
<keyword evidence="1" id="KW-0812">Transmembrane</keyword>
<accession>A0A183D743</accession>
<evidence type="ECO:0000313" key="3">
    <source>
        <dbReference type="Proteomes" id="UP000271098"/>
    </source>
</evidence>
<dbReference type="WBParaSite" id="GPUH_0000454101-mRNA-1">
    <property type="protein sequence ID" value="GPUH_0000454101-mRNA-1"/>
    <property type="gene ID" value="GPUH_0000454101"/>
</dbReference>
<feature type="transmembrane region" description="Helical" evidence="1">
    <location>
        <begin position="24"/>
        <end position="48"/>
    </location>
</feature>
<sequence>MFINASSVQSPFDDYAELMDFTTIIYSLSLFNTILIILFVAICIVLCVGATVRFARIRAIIEDAAKKCKHKCQLHVDNILQLRQLEAWVTEPGDQNLWRKQRIEVCCMSTIFNLNLFTILKRPITDVIIWLDF</sequence>
<evidence type="ECO:0000313" key="2">
    <source>
        <dbReference type="EMBL" id="VDK45640.1"/>
    </source>
</evidence>
<keyword evidence="1" id="KW-1133">Transmembrane helix</keyword>
<name>A0A183D743_9BILA</name>
<reference evidence="4" key="1">
    <citation type="submission" date="2016-06" db="UniProtKB">
        <authorList>
            <consortium name="WormBaseParasite"/>
        </authorList>
    </citation>
    <scope>IDENTIFICATION</scope>
</reference>
<gene>
    <name evidence="2" type="ORF">GPUH_LOCUS4534</name>
</gene>
<reference evidence="2 3" key="2">
    <citation type="submission" date="2018-11" db="EMBL/GenBank/DDBJ databases">
        <authorList>
            <consortium name="Pathogen Informatics"/>
        </authorList>
    </citation>
    <scope>NUCLEOTIDE SEQUENCE [LARGE SCALE GENOMIC DNA]</scope>
</reference>
<keyword evidence="3" id="KW-1185">Reference proteome</keyword>
<proteinExistence type="predicted"/>
<organism evidence="4">
    <name type="scientific">Gongylonema pulchrum</name>
    <dbReference type="NCBI Taxonomy" id="637853"/>
    <lineage>
        <taxon>Eukaryota</taxon>
        <taxon>Metazoa</taxon>
        <taxon>Ecdysozoa</taxon>
        <taxon>Nematoda</taxon>
        <taxon>Chromadorea</taxon>
        <taxon>Rhabditida</taxon>
        <taxon>Spirurina</taxon>
        <taxon>Spiruromorpha</taxon>
        <taxon>Spiruroidea</taxon>
        <taxon>Gongylonematidae</taxon>
        <taxon>Gongylonema</taxon>
    </lineage>
</organism>
<protein>
    <submittedName>
        <fullName evidence="4">Col_cuticle_N domain-containing protein</fullName>
    </submittedName>
</protein>
<evidence type="ECO:0000256" key="1">
    <source>
        <dbReference type="SAM" id="Phobius"/>
    </source>
</evidence>
<dbReference type="OrthoDB" id="10609809at2759"/>